<proteinExistence type="predicted"/>
<dbReference type="EMBL" id="UOEE01000268">
    <property type="protein sequence ID" value="VAV98849.1"/>
    <property type="molecule type" value="Genomic_DNA"/>
</dbReference>
<evidence type="ECO:0000313" key="1">
    <source>
        <dbReference type="EMBL" id="VAV98849.1"/>
    </source>
</evidence>
<dbReference type="Pfam" id="PF06282">
    <property type="entry name" value="DUF1036"/>
    <property type="match status" value="2"/>
</dbReference>
<sequence length="341" mass="37494">MRRLAISFVFICAVLALLPGRATAAGQEICNQTSFVIYSAIAFPDQAALVTEGWTRLRPGECRSVLPAPVPEGEYFVFGRSSAAHRGGIRQWSGPTPLCVDVTDFSVAGPANCENLGLETRMFHIIDGNPPEGRQTVFTETGEYGERAGLAGLQRLLTDNGLNVRVIDGYSGRRTNIAIAKYLKQQKIKTRPADADLIDLLESSARTIVRSTGLEVCNQADAPIWTAYARRTGKQWESRGWWSLAQGACLQLVSDRLRKRDKFFVYAGLVQPDGETGLLAAKESFCVSEIKFSVFGRHDCETRGYRTVNFSKVKLAKGPITRLTFMPEDFGGTTITMSARP</sequence>
<reference evidence="1" key="1">
    <citation type="submission" date="2018-06" db="EMBL/GenBank/DDBJ databases">
        <authorList>
            <person name="Zhirakovskaya E."/>
        </authorList>
    </citation>
    <scope>NUCLEOTIDE SEQUENCE</scope>
</reference>
<dbReference type="AlphaFoldDB" id="A0A3B0S3I3"/>
<dbReference type="InterPro" id="IPR009380">
    <property type="entry name" value="DUF1036"/>
</dbReference>
<protein>
    <recommendedName>
        <fullName evidence="2">Peptidoglycan binding-like domain-containing protein</fullName>
    </recommendedName>
</protein>
<gene>
    <name evidence="1" type="ORF">MNBD_ALPHA06-1653</name>
</gene>
<accession>A0A3B0S3I3</accession>
<organism evidence="1">
    <name type="scientific">hydrothermal vent metagenome</name>
    <dbReference type="NCBI Taxonomy" id="652676"/>
    <lineage>
        <taxon>unclassified sequences</taxon>
        <taxon>metagenomes</taxon>
        <taxon>ecological metagenomes</taxon>
    </lineage>
</organism>
<evidence type="ECO:0008006" key="2">
    <source>
        <dbReference type="Google" id="ProtNLM"/>
    </source>
</evidence>
<name>A0A3B0S3I3_9ZZZZ</name>